<accession>A0A562TX94</accession>
<feature type="signal peptide" evidence="1">
    <location>
        <begin position="1"/>
        <end position="21"/>
    </location>
</feature>
<gene>
    <name evidence="2" type="ORF">JN11_03142</name>
</gene>
<evidence type="ECO:0000313" key="2">
    <source>
        <dbReference type="EMBL" id="TWI98063.1"/>
    </source>
</evidence>
<keyword evidence="1" id="KW-0732">Signal</keyword>
<dbReference type="AlphaFoldDB" id="A0A562TX94"/>
<dbReference type="Pfam" id="PF13620">
    <property type="entry name" value="CarboxypepD_reg"/>
    <property type="match status" value="1"/>
</dbReference>
<sequence length="910" mass="101220">MKVLKVLFVQLLFLIVFYFSAAAQSDTAVLNHIMTKTAKLYNSFPTEKLYLHFDKPYYALGDTIWFKAYLTIDQHQLSPLSKIIYVDILGPRDSLIEALKLQVKNGVAWGTFPISQYVYKKGNYRVVAFSNWMNNGDPAYFFNKNITIGDAINNDLSTQISFKRTEVNKVPKISAHILYKDGDGNPYSEKKVNWTVEKDYETLIKGKGITDKNGFINISFSNTKNYGLDSAIIITEIDNNSHKQFTSTFPLKSVSAPNDLQFFAEGGQLITGLSSKVAFKAVSPNGLGIDAKGTIIDNNNTVVAEFASTHLGMGVFVFKPEEGKTYTAKVTFADGTTVTPDLPKIQTGAICLSVENSDPDNLKLRIQADLPFVKQYQGKTFFILAKSNGVIYFAAKTQLQNQVYNASIPKSKFPTGIVQVTLFTEDGDPISERIAFIKHDNDLLNIAVSGDHPSYTTRQMVKLNVLAKNSDQPAQGEFSMSVVDDAKVPYDDDAETTILTNLLLTSDIKGYIEKPNYYFNHPDAKTVADLDVLLLTQGYRRFSYDGIMNDKYPAIRYLPETGINISGTLRASNGIPVANGNIRLFIADKNFSANTTTNTEGRFAFTNLTFSDSAKVSLSARNNARASELVLTVDGDQGQRIPVNYNTPDQIINIDSTLSVYLKNSKIQYNNTNVLKEVVIRDTKIVKTVSHKDYGSLASLSSEADHTINGNMLTGCANVLECIRSMAPGMTYENDNFYVMRDYSQGKRIPAALFLRGQPIDVNTLNSINASEIESVEIFLKDELGLVNSAYGTNGAIVINMKKAPEGQKISLQELKSLIPQQNEVNYTPKGYAKIRTFYLPRYSGPRETQPNKTDTRSTIYWNPNIITDKTGNATVEYFNSDGKGTYRVIVEGIDKDGNIGRQLFRYSVK</sequence>
<feature type="chain" id="PRO_5021907571" evidence="1">
    <location>
        <begin position="22"/>
        <end position="910"/>
    </location>
</feature>
<dbReference type="OrthoDB" id="609485at2"/>
<dbReference type="SUPFAM" id="SSF49373">
    <property type="entry name" value="Invasin/intimin cell-adhesion fragments"/>
    <property type="match status" value="1"/>
</dbReference>
<organism evidence="2 3">
    <name type="scientific">Mucilaginibacter frigoritolerans</name>
    <dbReference type="NCBI Taxonomy" id="652788"/>
    <lineage>
        <taxon>Bacteria</taxon>
        <taxon>Pseudomonadati</taxon>
        <taxon>Bacteroidota</taxon>
        <taxon>Sphingobacteriia</taxon>
        <taxon>Sphingobacteriales</taxon>
        <taxon>Sphingobacteriaceae</taxon>
        <taxon>Mucilaginibacter</taxon>
    </lineage>
</organism>
<protein>
    <submittedName>
        <fullName evidence="2">Carboxypeptidase family protein</fullName>
    </submittedName>
</protein>
<keyword evidence="2" id="KW-0121">Carboxypeptidase</keyword>
<dbReference type="InterPro" id="IPR008964">
    <property type="entry name" value="Invasin/intimin_cell_adhesion"/>
</dbReference>
<dbReference type="GO" id="GO:0004180">
    <property type="term" value="F:carboxypeptidase activity"/>
    <property type="evidence" value="ECO:0007669"/>
    <property type="project" value="UniProtKB-KW"/>
</dbReference>
<dbReference type="InterPro" id="IPR008969">
    <property type="entry name" value="CarboxyPept-like_regulatory"/>
</dbReference>
<keyword evidence="2" id="KW-0378">Hydrolase</keyword>
<dbReference type="EMBL" id="VLLI01000009">
    <property type="protein sequence ID" value="TWI98063.1"/>
    <property type="molecule type" value="Genomic_DNA"/>
</dbReference>
<evidence type="ECO:0000313" key="3">
    <source>
        <dbReference type="Proteomes" id="UP000317010"/>
    </source>
</evidence>
<keyword evidence="2" id="KW-0645">Protease</keyword>
<dbReference type="Proteomes" id="UP000317010">
    <property type="component" value="Unassembled WGS sequence"/>
</dbReference>
<dbReference type="RefSeq" id="WP_144913993.1">
    <property type="nucleotide sequence ID" value="NZ_VLLI01000009.1"/>
</dbReference>
<keyword evidence="3" id="KW-1185">Reference proteome</keyword>
<proteinExistence type="predicted"/>
<dbReference type="SUPFAM" id="SSF49464">
    <property type="entry name" value="Carboxypeptidase regulatory domain-like"/>
    <property type="match status" value="1"/>
</dbReference>
<reference evidence="2 3" key="1">
    <citation type="submission" date="2019-07" db="EMBL/GenBank/DDBJ databases">
        <title>Genomic Encyclopedia of Archaeal and Bacterial Type Strains, Phase II (KMG-II): from individual species to whole genera.</title>
        <authorList>
            <person name="Goeker M."/>
        </authorList>
    </citation>
    <scope>NUCLEOTIDE SEQUENCE [LARGE SCALE GENOMIC DNA]</scope>
    <source>
        <strain evidence="2 3">ATCC BAA-1854</strain>
    </source>
</reference>
<name>A0A562TX94_9SPHI</name>
<dbReference type="Gene3D" id="2.60.40.1930">
    <property type="match status" value="1"/>
</dbReference>
<comment type="caution">
    <text evidence="2">The sequence shown here is derived from an EMBL/GenBank/DDBJ whole genome shotgun (WGS) entry which is preliminary data.</text>
</comment>
<evidence type="ECO:0000256" key="1">
    <source>
        <dbReference type="SAM" id="SignalP"/>
    </source>
</evidence>